<organism evidence="1">
    <name type="scientific">uncultured Caudovirales phage</name>
    <dbReference type="NCBI Taxonomy" id="2100421"/>
    <lineage>
        <taxon>Viruses</taxon>
        <taxon>Duplodnaviria</taxon>
        <taxon>Heunggongvirae</taxon>
        <taxon>Uroviricota</taxon>
        <taxon>Caudoviricetes</taxon>
        <taxon>Peduoviridae</taxon>
        <taxon>Maltschvirus</taxon>
        <taxon>Maltschvirus maltsch</taxon>
    </lineage>
</organism>
<accession>A0A6J7WWL2</accession>
<name>A0A6J7WWL2_9CAUD</name>
<evidence type="ECO:0000313" key="1">
    <source>
        <dbReference type="EMBL" id="CAB5221228.1"/>
    </source>
</evidence>
<proteinExistence type="predicted"/>
<dbReference type="EMBL" id="LR798288">
    <property type="protein sequence ID" value="CAB5221228.1"/>
    <property type="molecule type" value="Genomic_DNA"/>
</dbReference>
<protein>
    <submittedName>
        <fullName evidence="1">Uncharacterized protein</fullName>
    </submittedName>
</protein>
<sequence length="193" mass="23333">MDLDIEIIVRDIEELRPYKSNCFTIEKIHLFDKLPGNNVLLDIDILVLKDITTYLDEYDFDEPRFVKNHWQNIDYAETHILEGMNYVNSSMITWKDDQLKFILDFYREHKEIIEFKYEDLDTFLFHALRKKLKFHPEGMVGSYAVERYKRAIDGYRDYDYSVMMFNTSHGKGIELEDVDGEYRDLWVSYDMVY</sequence>
<reference evidence="1" key="1">
    <citation type="submission" date="2020-05" db="EMBL/GenBank/DDBJ databases">
        <authorList>
            <person name="Chiriac C."/>
            <person name="Salcher M."/>
            <person name="Ghai R."/>
            <person name="Kavagutti S V."/>
        </authorList>
    </citation>
    <scope>NUCLEOTIDE SEQUENCE</scope>
</reference>
<gene>
    <name evidence="1" type="ORF">UFOVP247_113</name>
</gene>